<evidence type="ECO:0000256" key="1">
    <source>
        <dbReference type="SAM" id="Phobius"/>
    </source>
</evidence>
<dbReference type="OMA" id="QCTSTVH"/>
<dbReference type="InterPro" id="IPR055301">
    <property type="entry name" value="Lea14-like_2"/>
</dbReference>
<dbReference type="Gramene" id="Manes.17G036400.3.v8.1">
    <property type="protein sequence ID" value="Manes.17G036400.3.v8.1.CDS.1"/>
    <property type="gene ID" value="Manes.17G036400.v8.1"/>
</dbReference>
<sequence>MESKKKSYGRLKICCLVSSLLLIIIIVVLVILFFTIFKPKEPHIANRYVTLERYKAAWPELFLNFTLGIGVTIDNKNYGGFKFENTTAYVSYRGNVIGQAPIAADTISARSKHDLNTSVTIFADKLFRQDGNFTQDFLRGIVNITSASTLHGKVSVLSLFKAKATSLTICDISIFILPQQALSICKSKVSL</sequence>
<protein>
    <submittedName>
        <fullName evidence="2">Uncharacterized protein</fullName>
    </submittedName>
</protein>
<keyword evidence="1" id="KW-0812">Transmembrane</keyword>
<dbReference type="PANTHER" id="PTHR31852">
    <property type="entry name" value="LATE EMBRYOGENESIS ABUNDANT (LEA) HYDROXYPROLINE-RICH GLYCOPROTEIN FAMILY"/>
    <property type="match status" value="1"/>
</dbReference>
<comment type="caution">
    <text evidence="2">The sequence shown here is derived from an EMBL/GenBank/DDBJ whole genome shotgun (WGS) entry which is preliminary data.</text>
</comment>
<dbReference type="AlphaFoldDB" id="A0A2C9U5N7"/>
<reference evidence="3" key="1">
    <citation type="journal article" date="2016" name="Nat. Biotechnol.">
        <title>Sequencing wild and cultivated cassava and related species reveals extensive interspecific hybridization and genetic diversity.</title>
        <authorList>
            <person name="Bredeson J.V."/>
            <person name="Lyons J.B."/>
            <person name="Prochnik S.E."/>
            <person name="Wu G.A."/>
            <person name="Ha C.M."/>
            <person name="Edsinger-Gonzales E."/>
            <person name="Grimwood J."/>
            <person name="Schmutz J."/>
            <person name="Rabbi I.Y."/>
            <person name="Egesi C."/>
            <person name="Nauluvula P."/>
            <person name="Lebot V."/>
            <person name="Ndunguru J."/>
            <person name="Mkamilo G."/>
            <person name="Bart R.S."/>
            <person name="Setter T.L."/>
            <person name="Gleadow R.M."/>
            <person name="Kulakow P."/>
            <person name="Ferguson M.E."/>
            <person name="Rounsley S."/>
            <person name="Rokhsar D.S."/>
        </authorList>
    </citation>
    <scope>NUCLEOTIDE SEQUENCE [LARGE SCALE GENOMIC DNA]</scope>
    <source>
        <strain evidence="3">cv. AM560-2</strain>
    </source>
</reference>
<gene>
    <name evidence="2" type="ORF">MANES_17G036400v8</name>
</gene>
<keyword evidence="1" id="KW-0472">Membrane</keyword>
<name>A0A2C9U5N7_MANES</name>
<proteinExistence type="predicted"/>
<organism evidence="2 3">
    <name type="scientific">Manihot esculenta</name>
    <name type="common">Cassava</name>
    <name type="synonym">Jatropha manihot</name>
    <dbReference type="NCBI Taxonomy" id="3983"/>
    <lineage>
        <taxon>Eukaryota</taxon>
        <taxon>Viridiplantae</taxon>
        <taxon>Streptophyta</taxon>
        <taxon>Embryophyta</taxon>
        <taxon>Tracheophyta</taxon>
        <taxon>Spermatophyta</taxon>
        <taxon>Magnoliopsida</taxon>
        <taxon>eudicotyledons</taxon>
        <taxon>Gunneridae</taxon>
        <taxon>Pentapetalae</taxon>
        <taxon>rosids</taxon>
        <taxon>fabids</taxon>
        <taxon>Malpighiales</taxon>
        <taxon>Euphorbiaceae</taxon>
        <taxon>Crotonoideae</taxon>
        <taxon>Manihoteae</taxon>
        <taxon>Manihot</taxon>
    </lineage>
</organism>
<dbReference type="EMBL" id="CM004403">
    <property type="protein sequence ID" value="OAY24699.1"/>
    <property type="molecule type" value="Genomic_DNA"/>
</dbReference>
<dbReference type="STRING" id="3983.A0A2C9U5N7"/>
<evidence type="ECO:0000313" key="2">
    <source>
        <dbReference type="EMBL" id="OAY24699.1"/>
    </source>
</evidence>
<accession>A0A2C9U5N7</accession>
<keyword evidence="1" id="KW-1133">Transmembrane helix</keyword>
<dbReference type="Proteomes" id="UP000091857">
    <property type="component" value="Chromosome 17"/>
</dbReference>
<evidence type="ECO:0000313" key="3">
    <source>
        <dbReference type="Proteomes" id="UP000091857"/>
    </source>
</evidence>
<keyword evidence="3" id="KW-1185">Reference proteome</keyword>
<feature type="transmembrane region" description="Helical" evidence="1">
    <location>
        <begin position="12"/>
        <end position="37"/>
    </location>
</feature>